<evidence type="ECO:0000313" key="3">
    <source>
        <dbReference type="Proteomes" id="UP000193685"/>
    </source>
</evidence>
<proteinExistence type="predicted"/>
<sequence>MLAQVRVLSEGKENMSQDGPNKKPKLDNTEPKVAISAKPKLLKQSILSFSKHNGGQKGDSKAVRLPSVAPARPSNSPKSELARKRSSAAILGALNRKHNQAGSKTKAAWPPKFHKVALRAEPLWSMRLQLREFVTRFEHLLSQIPQKHLVWLCDPFADLEFLSFRHLAAGMLRLMLDKKTEPLLVEEATLRLALSEIERATIRNGQLWPVLIDFLGHQKVLKASVKRHSGPKTKAPIQITDQSGAGSESDLSSSHSQASQEEIDEEEEVYDVQQQISVIIDMMHLCLQCEAVRKDLESRQNTARSAALQHMKDRATMKQAYELVKQDLHTAQFKTSDKTEVKAWQDKWITARDEHEKSLLALDVALFIVQRAARLRTKPLGEDVLGNTYWIFGDRVREAADRDLGCKVILMPSHGRCGPECEAKRDDHATCPCLDFSKDALESMFDDEEETRADSEIAAEEVSTWFEVRTASDIKKLSAWVQSSARQRLPSKPKQQEIARLQRTAAPAVSASSTIRQEPTEPMITSSDPITEDDVDELDLLVHTPTIAPSKADKDILELLDQSDSDLTDLSDLSSLVEETPTLERLQATADQWQQVETLSSGLDLFASWLAHVQDDTAKDTK</sequence>
<reference evidence="2 3" key="1">
    <citation type="submission" date="2016-07" db="EMBL/GenBank/DDBJ databases">
        <title>Pervasive Adenine N6-methylation of Active Genes in Fungi.</title>
        <authorList>
            <consortium name="DOE Joint Genome Institute"/>
            <person name="Mondo S.J."/>
            <person name="Dannebaum R.O."/>
            <person name="Kuo R.C."/>
            <person name="Labutti K."/>
            <person name="Haridas S."/>
            <person name="Kuo A."/>
            <person name="Salamov A."/>
            <person name="Ahrendt S.R."/>
            <person name="Lipzen A."/>
            <person name="Sullivan W."/>
            <person name="Andreopoulos W.B."/>
            <person name="Clum A."/>
            <person name="Lindquist E."/>
            <person name="Daum C."/>
            <person name="Ramamoorthy G.K."/>
            <person name="Gryganskyi A."/>
            <person name="Culley D."/>
            <person name="Magnuson J.K."/>
            <person name="James T.Y."/>
            <person name="O'Malley M.A."/>
            <person name="Stajich J.E."/>
            <person name="Spatafora J.W."/>
            <person name="Visel A."/>
            <person name="Grigoriev I.V."/>
        </authorList>
    </citation>
    <scope>NUCLEOTIDE SEQUENCE [LARGE SCALE GENOMIC DNA]</scope>
    <source>
        <strain evidence="2 3">12-1054</strain>
    </source>
</reference>
<organism evidence="2 3">
    <name type="scientific">Protomyces lactucae-debilis</name>
    <dbReference type="NCBI Taxonomy" id="2754530"/>
    <lineage>
        <taxon>Eukaryota</taxon>
        <taxon>Fungi</taxon>
        <taxon>Dikarya</taxon>
        <taxon>Ascomycota</taxon>
        <taxon>Taphrinomycotina</taxon>
        <taxon>Taphrinomycetes</taxon>
        <taxon>Taphrinales</taxon>
        <taxon>Protomycetaceae</taxon>
        <taxon>Protomyces</taxon>
    </lineage>
</organism>
<evidence type="ECO:0000256" key="1">
    <source>
        <dbReference type="SAM" id="MobiDB-lite"/>
    </source>
</evidence>
<dbReference type="RefSeq" id="XP_040722957.1">
    <property type="nucleotide sequence ID" value="XM_040871548.1"/>
</dbReference>
<name>A0A1Y2F1W2_PROLT</name>
<feature type="region of interest" description="Disordered" evidence="1">
    <location>
        <begin position="502"/>
        <end position="531"/>
    </location>
</feature>
<feature type="compositionally biased region" description="Basic and acidic residues" evidence="1">
    <location>
        <begin position="9"/>
        <end position="30"/>
    </location>
</feature>
<feature type="region of interest" description="Disordered" evidence="1">
    <location>
        <begin position="1"/>
        <end position="83"/>
    </location>
</feature>
<gene>
    <name evidence="2" type="ORF">BCR37DRAFT_394954</name>
</gene>
<dbReference type="OrthoDB" id="298344at2759"/>
<keyword evidence="3" id="KW-1185">Reference proteome</keyword>
<dbReference type="Proteomes" id="UP000193685">
    <property type="component" value="Unassembled WGS sequence"/>
</dbReference>
<protein>
    <submittedName>
        <fullName evidence="2">Uncharacterized protein</fullName>
    </submittedName>
</protein>
<accession>A0A1Y2F1W2</accession>
<dbReference type="AlphaFoldDB" id="A0A1Y2F1W2"/>
<feature type="region of interest" description="Disordered" evidence="1">
    <location>
        <begin position="225"/>
        <end position="269"/>
    </location>
</feature>
<comment type="caution">
    <text evidence="2">The sequence shown here is derived from an EMBL/GenBank/DDBJ whole genome shotgun (WGS) entry which is preliminary data.</text>
</comment>
<dbReference type="EMBL" id="MCFI01000020">
    <property type="protein sequence ID" value="ORY77336.1"/>
    <property type="molecule type" value="Genomic_DNA"/>
</dbReference>
<feature type="compositionally biased region" description="Low complexity" evidence="1">
    <location>
        <begin position="242"/>
        <end position="260"/>
    </location>
</feature>
<dbReference type="GeneID" id="63788147"/>
<evidence type="ECO:0000313" key="2">
    <source>
        <dbReference type="EMBL" id="ORY77336.1"/>
    </source>
</evidence>
<feature type="compositionally biased region" description="Polar residues" evidence="1">
    <location>
        <begin position="510"/>
        <end position="529"/>
    </location>
</feature>